<dbReference type="GO" id="GO:0033588">
    <property type="term" value="C:elongator holoenzyme complex"/>
    <property type="evidence" value="ECO:0007669"/>
    <property type="project" value="TreeGrafter"/>
</dbReference>
<comment type="similarity">
    <text evidence="3">Belongs to the ELP3 family.</text>
</comment>
<dbReference type="GO" id="GO:0106261">
    <property type="term" value="F:tRNA uridine(34) acetyltransferase activity"/>
    <property type="evidence" value="ECO:0007669"/>
    <property type="project" value="UniProtKB-EC"/>
</dbReference>
<organism evidence="19 20">
    <name type="scientific">Prymnesium parvum</name>
    <name type="common">Toxic golden alga</name>
    <dbReference type="NCBI Taxonomy" id="97485"/>
    <lineage>
        <taxon>Eukaryota</taxon>
        <taxon>Haptista</taxon>
        <taxon>Haptophyta</taxon>
        <taxon>Prymnesiophyceae</taxon>
        <taxon>Prymnesiales</taxon>
        <taxon>Prymnesiaceae</taxon>
        <taxon>Prymnesium</taxon>
    </lineage>
</organism>
<dbReference type="InterPro" id="IPR034687">
    <property type="entry name" value="ELP3-like"/>
</dbReference>
<evidence type="ECO:0000313" key="20">
    <source>
        <dbReference type="Proteomes" id="UP001515480"/>
    </source>
</evidence>
<dbReference type="SUPFAM" id="SSF102114">
    <property type="entry name" value="Radical SAM enzymes"/>
    <property type="match status" value="1"/>
</dbReference>
<dbReference type="EMBL" id="JBGBPQ010000009">
    <property type="protein sequence ID" value="KAL1520186.1"/>
    <property type="molecule type" value="Genomic_DNA"/>
</dbReference>
<keyword evidence="12" id="KW-0411">Iron-sulfur</keyword>
<evidence type="ECO:0000313" key="19">
    <source>
        <dbReference type="EMBL" id="KAL1520186.1"/>
    </source>
</evidence>
<evidence type="ECO:0000256" key="5">
    <source>
        <dbReference type="ARBA" id="ARBA00022555"/>
    </source>
</evidence>
<evidence type="ECO:0000256" key="13">
    <source>
        <dbReference type="ARBA" id="ARBA00023315"/>
    </source>
</evidence>
<evidence type="ECO:0000259" key="18">
    <source>
        <dbReference type="SMART" id="SM00729"/>
    </source>
</evidence>
<keyword evidence="17" id="KW-1133">Transmembrane helix</keyword>
<evidence type="ECO:0000256" key="17">
    <source>
        <dbReference type="SAM" id="Phobius"/>
    </source>
</evidence>
<evidence type="ECO:0000256" key="2">
    <source>
        <dbReference type="ARBA" id="ARBA00005217"/>
    </source>
</evidence>
<keyword evidence="11" id="KW-0408">Iron</keyword>
<dbReference type="InterPro" id="IPR039661">
    <property type="entry name" value="ELP3"/>
</dbReference>
<name>A0AB34JHG9_PRYPA</name>
<feature type="transmembrane region" description="Helical" evidence="17">
    <location>
        <begin position="642"/>
        <end position="663"/>
    </location>
</feature>
<dbReference type="Gene3D" id="3.40.630.30">
    <property type="match status" value="1"/>
</dbReference>
<dbReference type="InterPro" id="IPR058240">
    <property type="entry name" value="rSAM_sf"/>
</dbReference>
<protein>
    <recommendedName>
        <fullName evidence="14">tRNA carboxymethyluridine synthase</fullName>
        <ecNumber evidence="14">2.3.1.311</ecNumber>
    </recommendedName>
</protein>
<evidence type="ECO:0000256" key="14">
    <source>
        <dbReference type="ARBA" id="ARBA00044771"/>
    </source>
</evidence>
<dbReference type="InterPro" id="IPR023404">
    <property type="entry name" value="rSAM_horseshoe"/>
</dbReference>
<evidence type="ECO:0000256" key="12">
    <source>
        <dbReference type="ARBA" id="ARBA00023014"/>
    </source>
</evidence>
<comment type="catalytic activity">
    <reaction evidence="15">
        <text>uridine(34) in tRNA + acetyl-CoA + S-adenosyl-L-methionine + H2O = 5-(carboxymethyl)uridine(34) in tRNA + 5'-deoxyadenosine + L-methionine + CoA + 2 H(+)</text>
        <dbReference type="Rhea" id="RHEA:61020"/>
        <dbReference type="Rhea" id="RHEA-COMP:10407"/>
        <dbReference type="Rhea" id="RHEA-COMP:11727"/>
        <dbReference type="ChEBI" id="CHEBI:15377"/>
        <dbReference type="ChEBI" id="CHEBI:15378"/>
        <dbReference type="ChEBI" id="CHEBI:17319"/>
        <dbReference type="ChEBI" id="CHEBI:57287"/>
        <dbReference type="ChEBI" id="CHEBI:57288"/>
        <dbReference type="ChEBI" id="CHEBI:57844"/>
        <dbReference type="ChEBI" id="CHEBI:59789"/>
        <dbReference type="ChEBI" id="CHEBI:65315"/>
        <dbReference type="ChEBI" id="CHEBI:74882"/>
        <dbReference type="EC" id="2.3.1.311"/>
    </reaction>
    <physiologicalReaction direction="left-to-right" evidence="15">
        <dbReference type="Rhea" id="RHEA:61021"/>
    </physiologicalReaction>
</comment>
<comment type="cofactor">
    <cofactor evidence="1">
        <name>[4Fe-4S] cluster</name>
        <dbReference type="ChEBI" id="CHEBI:49883"/>
    </cofactor>
</comment>
<proteinExistence type="inferred from homology"/>
<dbReference type="GO" id="GO:0005737">
    <property type="term" value="C:cytoplasm"/>
    <property type="evidence" value="ECO:0007669"/>
    <property type="project" value="TreeGrafter"/>
</dbReference>
<keyword evidence="5" id="KW-0820">tRNA-binding</keyword>
<dbReference type="GO" id="GO:0000049">
    <property type="term" value="F:tRNA binding"/>
    <property type="evidence" value="ECO:0007669"/>
    <property type="project" value="UniProtKB-KW"/>
</dbReference>
<dbReference type="Gene3D" id="3.80.30.20">
    <property type="entry name" value="tm_1862 like domain"/>
    <property type="match status" value="1"/>
</dbReference>
<keyword evidence="17" id="KW-0472">Membrane</keyword>
<feature type="domain" description="Elp3/MiaA/NifB-like radical SAM core" evidence="18">
    <location>
        <begin position="171"/>
        <end position="431"/>
    </location>
</feature>
<dbReference type="SUPFAM" id="SSF55729">
    <property type="entry name" value="Acyl-CoA N-acyltransferases (Nat)"/>
    <property type="match status" value="1"/>
</dbReference>
<dbReference type="InterPro" id="IPR032432">
    <property type="entry name" value="Radical_SAM_C"/>
</dbReference>
<dbReference type="EC" id="2.3.1.311" evidence="14"/>
<evidence type="ECO:0000256" key="7">
    <source>
        <dbReference type="ARBA" id="ARBA00022691"/>
    </source>
</evidence>
<keyword evidence="4" id="KW-0004">4Fe-4S</keyword>
<evidence type="ECO:0000256" key="4">
    <source>
        <dbReference type="ARBA" id="ARBA00022485"/>
    </source>
</evidence>
<dbReference type="SMART" id="SM00729">
    <property type="entry name" value="Elp3"/>
    <property type="match status" value="1"/>
</dbReference>
<feature type="region of interest" description="Disordered" evidence="16">
    <location>
        <begin position="1"/>
        <end position="47"/>
    </location>
</feature>
<dbReference type="GO" id="GO:0002926">
    <property type="term" value="P:tRNA wobble base 5-methoxycarbonylmethyl-2-thiouridinylation"/>
    <property type="evidence" value="ECO:0007669"/>
    <property type="project" value="TreeGrafter"/>
</dbReference>
<keyword evidence="10" id="KW-0694">RNA-binding</keyword>
<comment type="caution">
    <text evidence="19">The sequence shown here is derived from an EMBL/GenBank/DDBJ whole genome shotgun (WGS) entry which is preliminary data.</text>
</comment>
<dbReference type="SFLD" id="SFLDS00029">
    <property type="entry name" value="Radical_SAM"/>
    <property type="match status" value="1"/>
</dbReference>
<comment type="pathway">
    <text evidence="2">tRNA modification.</text>
</comment>
<dbReference type="PANTHER" id="PTHR11135:SF2">
    <property type="entry name" value="ELONGATOR COMPLEX PROTEIN 3"/>
    <property type="match status" value="1"/>
</dbReference>
<evidence type="ECO:0000256" key="15">
    <source>
        <dbReference type="ARBA" id="ARBA00047372"/>
    </source>
</evidence>
<evidence type="ECO:0000256" key="3">
    <source>
        <dbReference type="ARBA" id="ARBA00005494"/>
    </source>
</evidence>
<evidence type="ECO:0000256" key="9">
    <source>
        <dbReference type="ARBA" id="ARBA00022723"/>
    </source>
</evidence>
<dbReference type="FunFam" id="3.80.30.20:FF:000011">
    <property type="entry name" value="Elongator complex"/>
    <property type="match status" value="1"/>
</dbReference>
<dbReference type="SFLD" id="SFLDF00344">
    <property type="entry name" value="ELP3-like"/>
    <property type="match status" value="1"/>
</dbReference>
<dbReference type="GO" id="GO:0051539">
    <property type="term" value="F:4 iron, 4 sulfur cluster binding"/>
    <property type="evidence" value="ECO:0007669"/>
    <property type="project" value="UniProtKB-KW"/>
</dbReference>
<evidence type="ECO:0000256" key="10">
    <source>
        <dbReference type="ARBA" id="ARBA00022884"/>
    </source>
</evidence>
<keyword evidence="6" id="KW-0808">Transferase</keyword>
<dbReference type="Proteomes" id="UP001515480">
    <property type="component" value="Unassembled WGS sequence"/>
</dbReference>
<dbReference type="InterPro" id="IPR016181">
    <property type="entry name" value="Acyl_CoA_acyltransferase"/>
</dbReference>
<dbReference type="GO" id="GO:0046872">
    <property type="term" value="F:metal ion binding"/>
    <property type="evidence" value="ECO:0007669"/>
    <property type="project" value="UniProtKB-KW"/>
</dbReference>
<sequence>MACVAPAVPTAPSGAPKARPNRSPARTHASSSAESPTPDPNASSTYRHTTYTVNGDVEDIYRRWDEAVPHDELEELEAFVLGLLALAPTSERELVTAMITLRRRFKRTPRRSQLLHVLSLLELRGALPSEYAAEGEDSEWRLEKIRRLLVKKAGKSQSGVLVITVLTSPYPKVGTKVQRFSCEWNCYYCPNEPGQPRSYLHDEPSVLRANQNAFDPVLQFVDRAATLKGNGHPVDKVELLVLGGTWSSYPHEYQETFCRDLFYAANTFAVRGELARERLSLEEEQRLNEGARCKIIGLTLEMRPDNIDQMELHRLRRYGCTRVQLGVQHTDDAILKKINRGCTTEQVRNALRLLKDSCFKVDIHLMPNLPGASVEIDREMFSQMLHDEGLQADQWKIYPCEVTPWTVIKRWYDEGTYVPYEEDALMELLMEVKPKVHPWIRLNRVVRDIPSQYILGGVDSPNLRQILATRMAERGTFCSCIRCREVGNDDAAAHRASLLTRKYASNGSYDYFLSFEAPSNSLVKPDTILAFCRLRLPSTAMNGGVAAFPELKGAALVRELHVYGQLVATDDKRVDNAQHMGFGRRLMERAERMAGWRGYHKIAVISGIGTRNYYRKLGYDLHTAGRGGFMIKKIPWHSPGRLMRSSFFALLAAFISVIVRVLLDVNQTS</sequence>
<dbReference type="NCBIfam" id="TIGR01211">
    <property type="entry name" value="ELP3"/>
    <property type="match status" value="1"/>
</dbReference>
<evidence type="ECO:0000256" key="8">
    <source>
        <dbReference type="ARBA" id="ARBA00022694"/>
    </source>
</evidence>
<evidence type="ECO:0000256" key="16">
    <source>
        <dbReference type="SAM" id="MobiDB-lite"/>
    </source>
</evidence>
<accession>A0AB34JHG9</accession>
<keyword evidence="17" id="KW-0812">Transmembrane</keyword>
<dbReference type="PANTHER" id="PTHR11135">
    <property type="entry name" value="HISTONE ACETYLTRANSFERASE-RELATED"/>
    <property type="match status" value="1"/>
</dbReference>
<gene>
    <name evidence="19" type="ORF">AB1Y20_023656</name>
</gene>
<evidence type="ECO:0000256" key="6">
    <source>
        <dbReference type="ARBA" id="ARBA00022679"/>
    </source>
</evidence>
<dbReference type="InterPro" id="IPR006638">
    <property type="entry name" value="Elp3/MiaA/NifB-like_rSAM"/>
</dbReference>
<dbReference type="InterPro" id="IPR007197">
    <property type="entry name" value="rSAM"/>
</dbReference>
<keyword evidence="8" id="KW-0819">tRNA processing</keyword>
<evidence type="ECO:0000256" key="11">
    <source>
        <dbReference type="ARBA" id="ARBA00023004"/>
    </source>
</evidence>
<dbReference type="Pfam" id="PF04055">
    <property type="entry name" value="Radical_SAM"/>
    <property type="match status" value="1"/>
</dbReference>
<dbReference type="GO" id="GO:0005634">
    <property type="term" value="C:nucleus"/>
    <property type="evidence" value="ECO:0007669"/>
    <property type="project" value="TreeGrafter"/>
</dbReference>
<feature type="compositionally biased region" description="Polar residues" evidence="16">
    <location>
        <begin position="28"/>
        <end position="47"/>
    </location>
</feature>
<dbReference type="AlphaFoldDB" id="A0AB34JHG9"/>
<keyword evidence="9" id="KW-0479">Metal-binding</keyword>
<evidence type="ECO:0000256" key="1">
    <source>
        <dbReference type="ARBA" id="ARBA00001966"/>
    </source>
</evidence>
<keyword evidence="13" id="KW-0012">Acyltransferase</keyword>
<dbReference type="SFLD" id="SFLDG01086">
    <property type="entry name" value="elongater_protein-like"/>
    <property type="match status" value="1"/>
</dbReference>
<reference evidence="19 20" key="1">
    <citation type="journal article" date="2024" name="Science">
        <title>Giant polyketide synthase enzymes in the biosynthesis of giant marine polyether toxins.</title>
        <authorList>
            <person name="Fallon T.R."/>
            <person name="Shende V.V."/>
            <person name="Wierzbicki I.H."/>
            <person name="Pendleton A.L."/>
            <person name="Watervoot N.F."/>
            <person name="Auber R.P."/>
            <person name="Gonzalez D.J."/>
            <person name="Wisecaver J.H."/>
            <person name="Moore B.S."/>
        </authorList>
    </citation>
    <scope>NUCLEOTIDE SEQUENCE [LARGE SCALE GENOMIC DNA]</scope>
    <source>
        <strain evidence="19 20">12B1</strain>
    </source>
</reference>
<keyword evidence="7" id="KW-0949">S-adenosyl-L-methionine</keyword>
<keyword evidence="20" id="KW-1185">Reference proteome</keyword>
<dbReference type="Pfam" id="PF16199">
    <property type="entry name" value="Radical_SAM_C"/>
    <property type="match status" value="1"/>
</dbReference>